<gene>
    <name evidence="8" type="ORF">F4559_000742</name>
</gene>
<dbReference type="EMBL" id="JACHJS010000001">
    <property type="protein sequence ID" value="MBB4963383.1"/>
    <property type="molecule type" value="Genomic_DNA"/>
</dbReference>
<reference evidence="8 9" key="1">
    <citation type="submission" date="2020-08" db="EMBL/GenBank/DDBJ databases">
        <title>Sequencing the genomes of 1000 actinobacteria strains.</title>
        <authorList>
            <person name="Klenk H.-P."/>
        </authorList>
    </citation>
    <scope>NUCLEOTIDE SEQUENCE [LARGE SCALE GENOMIC DNA]</scope>
    <source>
        <strain evidence="8 9">DSM 45084</strain>
    </source>
</reference>
<dbReference type="EC" id="2.7.13.3" evidence="2"/>
<evidence type="ECO:0000256" key="4">
    <source>
        <dbReference type="ARBA" id="ARBA00022777"/>
    </source>
</evidence>
<dbReference type="Gene3D" id="3.30.565.10">
    <property type="entry name" value="Histidine kinase-like ATPase, C-terminal domain"/>
    <property type="match status" value="1"/>
</dbReference>
<evidence type="ECO:0000256" key="5">
    <source>
        <dbReference type="ARBA" id="ARBA00023012"/>
    </source>
</evidence>
<comment type="caution">
    <text evidence="8">The sequence shown here is derived from an EMBL/GenBank/DDBJ whole genome shotgun (WGS) entry which is preliminary data.</text>
</comment>
<dbReference type="InterPro" id="IPR003594">
    <property type="entry name" value="HATPase_dom"/>
</dbReference>
<evidence type="ECO:0000256" key="6">
    <source>
        <dbReference type="SAM" id="Phobius"/>
    </source>
</evidence>
<evidence type="ECO:0000256" key="2">
    <source>
        <dbReference type="ARBA" id="ARBA00012438"/>
    </source>
</evidence>
<dbReference type="PANTHER" id="PTHR24421">
    <property type="entry name" value="NITRATE/NITRITE SENSOR PROTEIN NARX-RELATED"/>
    <property type="match status" value="1"/>
</dbReference>
<proteinExistence type="predicted"/>
<evidence type="ECO:0000256" key="3">
    <source>
        <dbReference type="ARBA" id="ARBA00022679"/>
    </source>
</evidence>
<dbReference type="SUPFAM" id="SSF55874">
    <property type="entry name" value="ATPase domain of HSP90 chaperone/DNA topoisomerase II/histidine kinase"/>
    <property type="match status" value="1"/>
</dbReference>
<accession>A0A7W7SYS3</accession>
<keyword evidence="4 8" id="KW-0418">Kinase</keyword>
<dbReference type="GO" id="GO:0004673">
    <property type="term" value="F:protein histidine kinase activity"/>
    <property type="evidence" value="ECO:0007669"/>
    <property type="project" value="UniProtKB-EC"/>
</dbReference>
<comment type="catalytic activity">
    <reaction evidence="1">
        <text>ATP + protein L-histidine = ADP + protein N-phospho-L-histidine.</text>
        <dbReference type="EC" id="2.7.13.3"/>
    </reaction>
</comment>
<dbReference type="AlphaFoldDB" id="A0A7W7SYS3"/>
<dbReference type="RefSeq" id="WP_184666164.1">
    <property type="nucleotide sequence ID" value="NZ_BAABAI010000036.1"/>
</dbReference>
<organism evidence="8 9">
    <name type="scientific">Saccharothrix violaceirubra</name>
    <dbReference type="NCBI Taxonomy" id="413306"/>
    <lineage>
        <taxon>Bacteria</taxon>
        <taxon>Bacillati</taxon>
        <taxon>Actinomycetota</taxon>
        <taxon>Actinomycetes</taxon>
        <taxon>Pseudonocardiales</taxon>
        <taxon>Pseudonocardiaceae</taxon>
        <taxon>Saccharothrix</taxon>
    </lineage>
</organism>
<keyword evidence="9" id="KW-1185">Reference proteome</keyword>
<dbReference type="GO" id="GO:0000160">
    <property type="term" value="P:phosphorelay signal transduction system"/>
    <property type="evidence" value="ECO:0007669"/>
    <property type="project" value="UniProtKB-KW"/>
</dbReference>
<evidence type="ECO:0000313" key="9">
    <source>
        <dbReference type="Proteomes" id="UP000542674"/>
    </source>
</evidence>
<dbReference type="Pfam" id="PF02518">
    <property type="entry name" value="HATPase_c"/>
    <property type="match status" value="1"/>
</dbReference>
<keyword evidence="5" id="KW-0902">Two-component regulatory system</keyword>
<dbReference type="InterPro" id="IPR050482">
    <property type="entry name" value="Sensor_HK_TwoCompSys"/>
</dbReference>
<keyword evidence="3" id="KW-0808">Transferase</keyword>
<keyword evidence="6" id="KW-0472">Membrane</keyword>
<keyword evidence="6" id="KW-1133">Transmembrane helix</keyword>
<evidence type="ECO:0000259" key="7">
    <source>
        <dbReference type="Pfam" id="PF02518"/>
    </source>
</evidence>
<feature type="transmembrane region" description="Helical" evidence="6">
    <location>
        <begin position="16"/>
        <end position="36"/>
    </location>
</feature>
<protein>
    <recommendedName>
        <fullName evidence="2">histidine kinase</fullName>
        <ecNumber evidence="2">2.7.13.3</ecNumber>
    </recommendedName>
</protein>
<feature type="domain" description="Histidine kinase/HSP90-like ATPase" evidence="7">
    <location>
        <begin position="282"/>
        <end position="371"/>
    </location>
</feature>
<dbReference type="Proteomes" id="UP000542674">
    <property type="component" value="Unassembled WGS sequence"/>
</dbReference>
<dbReference type="InterPro" id="IPR036890">
    <property type="entry name" value="HATPase_C_sf"/>
</dbReference>
<dbReference type="PANTHER" id="PTHR24421:SF10">
    <property type="entry name" value="NITRATE_NITRITE SENSOR PROTEIN NARQ"/>
    <property type="match status" value="1"/>
</dbReference>
<sequence length="372" mass="38160">MTGAVEAEALRVGRRYLLTGRIVVVACAGLVGIVQAPAATRGAVAAVVAAALLWHVVLTRRPDARWTVPGDTVLLVLLCASQPFTVPVPALDDSTNWVLAIVSFTVVATQWNTGIGTGVAVTAVAVAAYLTGAGLADTGTGVWPGDLQIGLWTFAECGLSRALCVLVRAGARVGDRAAAEAEDARRSAALAAARRADEREHLATLHDTAAATVLGVGLGMVRGDEPWLAARAAADLDVLEGRLYSEDGDTDLVRLLAEVARHAPIAVATTAPAAVHLPAAQAVALARATREAVTNAARHAAVDRVSVVVADADGVVSVEVRDTGSGFDVTAVPEARRGISGSITERMRAVGGRSAVHSGASGTVVRVEWPRA</sequence>
<keyword evidence="6" id="KW-0812">Transmembrane</keyword>
<evidence type="ECO:0000313" key="8">
    <source>
        <dbReference type="EMBL" id="MBB4963383.1"/>
    </source>
</evidence>
<evidence type="ECO:0000256" key="1">
    <source>
        <dbReference type="ARBA" id="ARBA00000085"/>
    </source>
</evidence>
<name>A0A7W7SYS3_9PSEU</name>
<feature type="transmembrane region" description="Helical" evidence="6">
    <location>
        <begin position="42"/>
        <end position="58"/>
    </location>
</feature>